<evidence type="ECO:0000256" key="1">
    <source>
        <dbReference type="SAM" id="Phobius"/>
    </source>
</evidence>
<protein>
    <submittedName>
        <fullName evidence="2">Uncharacterized protein</fullName>
    </submittedName>
</protein>
<dbReference type="PANTHER" id="PTHR46063">
    <property type="entry name" value="KELCH DOMAIN-CONTAINING PROTEIN"/>
    <property type="match status" value="1"/>
</dbReference>
<dbReference type="InterPro" id="IPR015915">
    <property type="entry name" value="Kelch-typ_b-propeller"/>
</dbReference>
<sequence length="84" mass="9901">MLSISVFFISFFHLLYYIFSIGGEFTSPNQERFHHYKDFWTLNLKTNQWEQLLLKGCPTARSGHRMVCLFLFATLVLTPVVKHS</sequence>
<feature type="transmembrane region" description="Helical" evidence="1">
    <location>
        <begin position="6"/>
        <end position="27"/>
    </location>
</feature>
<dbReference type="InterPro" id="IPR052588">
    <property type="entry name" value="Kelch_domain_protein"/>
</dbReference>
<accession>A0A0K9NKN0</accession>
<dbReference type="EMBL" id="LFYR01002091">
    <property type="protein sequence ID" value="KMZ57339.1"/>
    <property type="molecule type" value="Genomic_DNA"/>
</dbReference>
<dbReference type="AlphaFoldDB" id="A0A0K9NKN0"/>
<name>A0A0K9NKN0_ZOSMR</name>
<evidence type="ECO:0000313" key="3">
    <source>
        <dbReference type="Proteomes" id="UP000036987"/>
    </source>
</evidence>
<comment type="caution">
    <text evidence="2">The sequence shown here is derived from an EMBL/GenBank/DDBJ whole genome shotgun (WGS) entry which is preliminary data.</text>
</comment>
<reference evidence="3" key="1">
    <citation type="journal article" date="2016" name="Nature">
        <title>The genome of the seagrass Zostera marina reveals angiosperm adaptation to the sea.</title>
        <authorList>
            <person name="Olsen J.L."/>
            <person name="Rouze P."/>
            <person name="Verhelst B."/>
            <person name="Lin Y.-C."/>
            <person name="Bayer T."/>
            <person name="Collen J."/>
            <person name="Dattolo E."/>
            <person name="De Paoli E."/>
            <person name="Dittami S."/>
            <person name="Maumus F."/>
            <person name="Michel G."/>
            <person name="Kersting A."/>
            <person name="Lauritano C."/>
            <person name="Lohaus R."/>
            <person name="Toepel M."/>
            <person name="Tonon T."/>
            <person name="Vanneste K."/>
            <person name="Amirebrahimi M."/>
            <person name="Brakel J."/>
            <person name="Bostroem C."/>
            <person name="Chovatia M."/>
            <person name="Grimwood J."/>
            <person name="Jenkins J.W."/>
            <person name="Jueterbock A."/>
            <person name="Mraz A."/>
            <person name="Stam W.T."/>
            <person name="Tice H."/>
            <person name="Bornberg-Bauer E."/>
            <person name="Green P.J."/>
            <person name="Pearson G.A."/>
            <person name="Procaccini G."/>
            <person name="Duarte C.M."/>
            <person name="Schmutz J."/>
            <person name="Reusch T.B.H."/>
            <person name="Van de Peer Y."/>
        </authorList>
    </citation>
    <scope>NUCLEOTIDE SEQUENCE [LARGE SCALE GENOMIC DNA]</scope>
    <source>
        <strain evidence="3">cv. Finnish</strain>
    </source>
</reference>
<keyword evidence="1" id="KW-0812">Transmembrane</keyword>
<keyword evidence="1" id="KW-1133">Transmembrane helix</keyword>
<organism evidence="2 3">
    <name type="scientific">Zostera marina</name>
    <name type="common">Eelgrass</name>
    <dbReference type="NCBI Taxonomy" id="29655"/>
    <lineage>
        <taxon>Eukaryota</taxon>
        <taxon>Viridiplantae</taxon>
        <taxon>Streptophyta</taxon>
        <taxon>Embryophyta</taxon>
        <taxon>Tracheophyta</taxon>
        <taxon>Spermatophyta</taxon>
        <taxon>Magnoliopsida</taxon>
        <taxon>Liliopsida</taxon>
        <taxon>Zosteraceae</taxon>
        <taxon>Zostera</taxon>
    </lineage>
</organism>
<gene>
    <name evidence="2" type="ORF">ZOSMA_87G00850</name>
</gene>
<keyword evidence="3" id="KW-1185">Reference proteome</keyword>
<dbReference type="PANTHER" id="PTHR46063:SF1">
    <property type="entry name" value="KELCH DOMAIN-CONTAINING PROTEIN 4"/>
    <property type="match status" value="1"/>
</dbReference>
<keyword evidence="1" id="KW-0472">Membrane</keyword>
<dbReference type="Proteomes" id="UP000036987">
    <property type="component" value="Unassembled WGS sequence"/>
</dbReference>
<dbReference type="OrthoDB" id="4447at2759"/>
<proteinExistence type="predicted"/>
<dbReference type="Gene3D" id="2.120.10.80">
    <property type="entry name" value="Kelch-type beta propeller"/>
    <property type="match status" value="1"/>
</dbReference>
<evidence type="ECO:0000313" key="2">
    <source>
        <dbReference type="EMBL" id="KMZ57339.1"/>
    </source>
</evidence>
<dbReference type="SUPFAM" id="SSF117281">
    <property type="entry name" value="Kelch motif"/>
    <property type="match status" value="1"/>
</dbReference>
<dbReference type="STRING" id="29655.A0A0K9NKN0"/>